<reference evidence="3" key="1">
    <citation type="journal article" date="2019" name="Int. J. Syst. Evol. Microbiol.">
        <title>The Global Catalogue of Microorganisms (GCM) 10K type strain sequencing project: providing services to taxonomists for standard genome sequencing and annotation.</title>
        <authorList>
            <consortium name="The Broad Institute Genomics Platform"/>
            <consortium name="The Broad Institute Genome Sequencing Center for Infectious Disease"/>
            <person name="Wu L."/>
            <person name="Ma J."/>
        </authorList>
    </citation>
    <scope>NUCLEOTIDE SEQUENCE [LARGE SCALE GENOMIC DNA]</scope>
    <source>
        <strain evidence="3">JCM 15503</strain>
    </source>
</reference>
<proteinExistence type="predicted"/>
<dbReference type="InterPro" id="IPR000120">
    <property type="entry name" value="Amidase"/>
</dbReference>
<evidence type="ECO:0000259" key="1">
    <source>
        <dbReference type="Pfam" id="PF01425"/>
    </source>
</evidence>
<feature type="domain" description="Amidase" evidence="1">
    <location>
        <begin position="27"/>
        <end position="446"/>
    </location>
</feature>
<dbReference type="InterPro" id="IPR023631">
    <property type="entry name" value="Amidase_dom"/>
</dbReference>
<dbReference type="PANTHER" id="PTHR11895">
    <property type="entry name" value="TRANSAMIDASE"/>
    <property type="match status" value="1"/>
</dbReference>
<accession>A0ABP3VJ25</accession>
<organism evidence="2 3">
    <name type="scientific">Ideonella azotifigens</name>
    <dbReference type="NCBI Taxonomy" id="513160"/>
    <lineage>
        <taxon>Bacteria</taxon>
        <taxon>Pseudomonadati</taxon>
        <taxon>Pseudomonadota</taxon>
        <taxon>Betaproteobacteria</taxon>
        <taxon>Burkholderiales</taxon>
        <taxon>Sphaerotilaceae</taxon>
        <taxon>Ideonella</taxon>
    </lineage>
</organism>
<dbReference type="InterPro" id="IPR020556">
    <property type="entry name" value="Amidase_CS"/>
</dbReference>
<sequence>MNPTPVHASIAQLSAALRAGLLTSEQLVQAQLDRARRLDGQLHAFIELYADEALASARALDALRRAGTTLGPLHGVTVAVKDLFEIEGRLITGGASALPARRSTLDATVVRRLRAAGAVLIGKTHTVEHAFGGWGTNVTMGTPWNPWDLATHRVPGGSSSGSAVAVSAGMASAALGTDTGGSVRIPAGLCGLTGLKTTHGLISRHGLIELCPTHDTIGPLARSAEDAALLLDAMAGPDPADPVSRLSPVRRVAGEQLQRPVAGLRTWVLPAAEREHVSPEVLAGYDAALQAFQRLGLQLVERALPQPLAEAMALAGELMSAEGYAQLGPLYEREDLNWDPHVRRRILLGRQTSAARYQQLLRARAQAMAAMTAAMDGIDVCLFPTNAISAIPVAEVDELATPLSRLGRFVNWLDLCALALPVGLSPQGLPVSLQVIGRPLAEPLILRVGHAFQQATEWHLAVPPGLQESAA</sequence>
<dbReference type="Proteomes" id="UP001500279">
    <property type="component" value="Unassembled WGS sequence"/>
</dbReference>
<dbReference type="Gene3D" id="3.90.1300.10">
    <property type="entry name" value="Amidase signature (AS) domain"/>
    <property type="match status" value="1"/>
</dbReference>
<evidence type="ECO:0000313" key="2">
    <source>
        <dbReference type="EMBL" id="GAA0759135.1"/>
    </source>
</evidence>
<dbReference type="InterPro" id="IPR036928">
    <property type="entry name" value="AS_sf"/>
</dbReference>
<dbReference type="PROSITE" id="PS00571">
    <property type="entry name" value="AMIDASES"/>
    <property type="match status" value="1"/>
</dbReference>
<protein>
    <submittedName>
        <fullName evidence="2">Amidase</fullName>
    </submittedName>
</protein>
<keyword evidence="3" id="KW-1185">Reference proteome</keyword>
<evidence type="ECO:0000313" key="3">
    <source>
        <dbReference type="Proteomes" id="UP001500279"/>
    </source>
</evidence>
<dbReference type="PANTHER" id="PTHR11895:SF176">
    <property type="entry name" value="AMIDASE AMID-RELATED"/>
    <property type="match status" value="1"/>
</dbReference>
<dbReference type="RefSeq" id="WP_231010067.1">
    <property type="nucleotide sequence ID" value="NZ_BAAAEW010000026.1"/>
</dbReference>
<dbReference type="Pfam" id="PF01425">
    <property type="entry name" value="Amidase"/>
    <property type="match status" value="1"/>
</dbReference>
<name>A0ABP3VJ25_9BURK</name>
<dbReference type="SUPFAM" id="SSF75304">
    <property type="entry name" value="Amidase signature (AS) enzymes"/>
    <property type="match status" value="1"/>
</dbReference>
<gene>
    <name evidence="2" type="ORF">GCM10009107_40290</name>
</gene>
<comment type="caution">
    <text evidence="2">The sequence shown here is derived from an EMBL/GenBank/DDBJ whole genome shotgun (WGS) entry which is preliminary data.</text>
</comment>
<dbReference type="EMBL" id="BAAAEW010000026">
    <property type="protein sequence ID" value="GAA0759135.1"/>
    <property type="molecule type" value="Genomic_DNA"/>
</dbReference>